<protein>
    <submittedName>
        <fullName evidence="2">Uncharacterized protein</fullName>
    </submittedName>
</protein>
<organism evidence="2">
    <name type="scientific">Cladocopium goreaui</name>
    <dbReference type="NCBI Taxonomy" id="2562237"/>
    <lineage>
        <taxon>Eukaryota</taxon>
        <taxon>Sar</taxon>
        <taxon>Alveolata</taxon>
        <taxon>Dinophyceae</taxon>
        <taxon>Suessiales</taxon>
        <taxon>Symbiodiniaceae</taxon>
        <taxon>Cladocopium</taxon>
    </lineage>
</organism>
<dbReference type="OrthoDB" id="385235at2759"/>
<dbReference type="Proteomes" id="UP001152797">
    <property type="component" value="Unassembled WGS sequence"/>
</dbReference>
<evidence type="ECO:0000313" key="4">
    <source>
        <dbReference type="Proteomes" id="UP001152797"/>
    </source>
</evidence>
<dbReference type="EMBL" id="CAMXCT030000903">
    <property type="protein sequence ID" value="CAL4771952.1"/>
    <property type="molecule type" value="Genomic_DNA"/>
</dbReference>
<dbReference type="EMBL" id="CAMXCT010000903">
    <property type="protein sequence ID" value="CAI3984640.1"/>
    <property type="molecule type" value="Genomic_DNA"/>
</dbReference>
<evidence type="ECO:0000313" key="3">
    <source>
        <dbReference type="EMBL" id="CAL1138015.1"/>
    </source>
</evidence>
<sequence length="389" mass="42842">MLPLYNISVKNTFLEFMPVELCNPQFRKTSSCPCLSFVDDAPKSETEGKTVSSEYLPDVASSLSTDSDVPTEKHVEGKLNKLEAAFEKEKNSEAPGDYGRSRASKNSSSKATLTRQMRLNNELVTANLCTKPDIFKLVAKQLPGMNAINLSTAMHRIARLGGPRDEDDTLVLNALLDAIRKQTWREIAANDGSMPAKCATIIAWSSASLQVFPQDLLAALIQVVARGLKTCNDFEVTNALWACAQCVKHLQHLPSTSTDRASLDGLDSTANQHCPSRRCPVQFIQTLRALIYAVEVYFQGRLHEVKVQVLMSALVSIATLSSVEHVALATLFKSICDALAAKSRELSFNNKTQIGVAGHIMSKYNKRVVRDAHKSFSEQCPQLARALQW</sequence>
<accession>A0A9P1C515</accession>
<evidence type="ECO:0000256" key="1">
    <source>
        <dbReference type="SAM" id="MobiDB-lite"/>
    </source>
</evidence>
<name>A0A9P1C515_9DINO</name>
<dbReference type="AlphaFoldDB" id="A0A9P1C515"/>
<keyword evidence="4" id="KW-1185">Reference proteome</keyword>
<reference evidence="3" key="2">
    <citation type="submission" date="2024-04" db="EMBL/GenBank/DDBJ databases">
        <authorList>
            <person name="Chen Y."/>
            <person name="Shah S."/>
            <person name="Dougan E. K."/>
            <person name="Thang M."/>
            <person name="Chan C."/>
        </authorList>
    </citation>
    <scope>NUCLEOTIDE SEQUENCE [LARGE SCALE GENOMIC DNA]</scope>
</reference>
<gene>
    <name evidence="2" type="ORF">C1SCF055_LOCUS12165</name>
</gene>
<evidence type="ECO:0000313" key="2">
    <source>
        <dbReference type="EMBL" id="CAI3984640.1"/>
    </source>
</evidence>
<proteinExistence type="predicted"/>
<feature type="region of interest" description="Disordered" evidence="1">
    <location>
        <begin position="87"/>
        <end position="113"/>
    </location>
</feature>
<comment type="caution">
    <text evidence="2">The sequence shown here is derived from an EMBL/GenBank/DDBJ whole genome shotgun (WGS) entry which is preliminary data.</text>
</comment>
<reference evidence="2" key="1">
    <citation type="submission" date="2022-10" db="EMBL/GenBank/DDBJ databases">
        <authorList>
            <person name="Chen Y."/>
            <person name="Dougan E. K."/>
            <person name="Chan C."/>
            <person name="Rhodes N."/>
            <person name="Thang M."/>
        </authorList>
    </citation>
    <scope>NUCLEOTIDE SEQUENCE</scope>
</reference>
<dbReference type="EMBL" id="CAMXCT020000903">
    <property type="protein sequence ID" value="CAL1138015.1"/>
    <property type="molecule type" value="Genomic_DNA"/>
</dbReference>